<proteinExistence type="predicted"/>
<dbReference type="Gene3D" id="1.25.10.10">
    <property type="entry name" value="Leucine-rich Repeat Variant"/>
    <property type="match status" value="1"/>
</dbReference>
<evidence type="ECO:0000313" key="2">
    <source>
        <dbReference type="Proteomes" id="UP000694393"/>
    </source>
</evidence>
<reference evidence="1" key="2">
    <citation type="submission" date="2025-09" db="UniProtKB">
        <authorList>
            <consortium name="Ensembl"/>
        </authorList>
    </citation>
    <scope>IDENTIFICATION</scope>
</reference>
<dbReference type="Proteomes" id="UP000694393">
    <property type="component" value="Unplaced"/>
</dbReference>
<dbReference type="Ensembl" id="ENSPCET00000006840.1">
    <property type="protein sequence ID" value="ENSPCEP00000006601.1"/>
    <property type="gene ID" value="ENSPCEG00000005324.1"/>
</dbReference>
<dbReference type="InterPro" id="IPR040268">
    <property type="entry name" value="ARMH2"/>
</dbReference>
<name>A0A8C8RKZ8_9SAUR</name>
<evidence type="ECO:0000313" key="1">
    <source>
        <dbReference type="Ensembl" id="ENSPCEP00000006601.1"/>
    </source>
</evidence>
<dbReference type="PANTHER" id="PTHR37679:SF1">
    <property type="entry name" value="ARMADILLO-LIKE HELICAL DOMAIN-CONTAINING PROTEIN 2"/>
    <property type="match status" value="1"/>
</dbReference>
<dbReference type="SUPFAM" id="SSF48371">
    <property type="entry name" value="ARM repeat"/>
    <property type="match status" value="1"/>
</dbReference>
<accession>A0A8C8RKZ8</accession>
<dbReference type="InterPro" id="IPR016024">
    <property type="entry name" value="ARM-type_fold"/>
</dbReference>
<protein>
    <submittedName>
        <fullName evidence="1">Armadillo like helical domain containing 2</fullName>
    </submittedName>
</protein>
<organism evidence="1 2">
    <name type="scientific">Pelusios castaneus</name>
    <name type="common">West African mud turtle</name>
    <dbReference type="NCBI Taxonomy" id="367368"/>
    <lineage>
        <taxon>Eukaryota</taxon>
        <taxon>Metazoa</taxon>
        <taxon>Chordata</taxon>
        <taxon>Craniata</taxon>
        <taxon>Vertebrata</taxon>
        <taxon>Euteleostomi</taxon>
        <taxon>Archelosauria</taxon>
        <taxon>Testudinata</taxon>
        <taxon>Testudines</taxon>
        <taxon>Pleurodira</taxon>
        <taxon>Pelomedusidae</taxon>
        <taxon>Pelusios</taxon>
    </lineage>
</organism>
<reference evidence="1" key="1">
    <citation type="submission" date="2025-08" db="UniProtKB">
        <authorList>
            <consortium name="Ensembl"/>
        </authorList>
    </citation>
    <scope>IDENTIFICATION</scope>
</reference>
<dbReference type="InterPro" id="IPR011989">
    <property type="entry name" value="ARM-like"/>
</dbReference>
<keyword evidence="2" id="KW-1185">Reference proteome</keyword>
<dbReference type="Pfam" id="PF17822">
    <property type="entry name" value="ARMH2"/>
    <property type="match status" value="1"/>
</dbReference>
<sequence>MESMFKKLQMCYETFIKTFFSSVEEEPYSPNSSNFHKQKMDRYGTDVRNTQLPLEQRAQAAKNIGLLVYTGGSNAGIYASEYIKELIGILRMPDTSAKVKILMLQGLCGICYLNDSNQNKAKDMNLAEVLLDYLTTDEDSSQASNDMTIVRFWVCYLLTVVCCNNIPYIKLLHELGDQKLETKLECLSSMEWSGWPDNYAEVLFVLLGFHKVQLTSDS</sequence>
<dbReference type="PANTHER" id="PTHR37679">
    <property type="entry name" value="ARMADILLO-LIKE HELICAL DOMAIN-CONTAINING PROTEIN 2"/>
    <property type="match status" value="1"/>
</dbReference>
<dbReference type="AlphaFoldDB" id="A0A8C8RKZ8"/>